<evidence type="ECO:0000256" key="3">
    <source>
        <dbReference type="ARBA" id="ARBA00023157"/>
    </source>
</evidence>
<gene>
    <name evidence="7" type="ORF">J7I43_03665</name>
</gene>
<comment type="subcellular location">
    <subcellularLocation>
        <location evidence="1">Cell envelope</location>
    </subcellularLocation>
</comment>
<proteinExistence type="predicted"/>
<dbReference type="PANTHER" id="PTHR42852:SF6">
    <property type="entry name" value="THIOL:DISULFIDE INTERCHANGE PROTEIN DSBE"/>
    <property type="match status" value="1"/>
</dbReference>
<evidence type="ECO:0000256" key="2">
    <source>
        <dbReference type="ARBA" id="ARBA00022748"/>
    </source>
</evidence>
<dbReference type="InterPro" id="IPR013766">
    <property type="entry name" value="Thioredoxin_domain"/>
</dbReference>
<keyword evidence="2" id="KW-0201">Cytochrome c-type biogenesis</keyword>
<dbReference type="SUPFAM" id="SSF52833">
    <property type="entry name" value="Thioredoxin-like"/>
    <property type="match status" value="1"/>
</dbReference>
<dbReference type="PROSITE" id="PS51352">
    <property type="entry name" value="THIOREDOXIN_2"/>
    <property type="match status" value="1"/>
</dbReference>
<dbReference type="Proteomes" id="UP000679126">
    <property type="component" value="Unassembled WGS sequence"/>
</dbReference>
<dbReference type="InterPro" id="IPR050553">
    <property type="entry name" value="Thioredoxin_ResA/DsbE_sf"/>
</dbReference>
<evidence type="ECO:0000256" key="5">
    <source>
        <dbReference type="SAM" id="SignalP"/>
    </source>
</evidence>
<dbReference type="RefSeq" id="WP_209143352.1">
    <property type="nucleotide sequence ID" value="NZ_JAGHKP010000001.1"/>
</dbReference>
<evidence type="ECO:0000256" key="1">
    <source>
        <dbReference type="ARBA" id="ARBA00004196"/>
    </source>
</evidence>
<feature type="chain" id="PRO_5045997959" evidence="5">
    <location>
        <begin position="22"/>
        <end position="497"/>
    </location>
</feature>
<dbReference type="InterPro" id="IPR013740">
    <property type="entry name" value="Redoxin"/>
</dbReference>
<feature type="signal peptide" evidence="5">
    <location>
        <begin position="1"/>
        <end position="21"/>
    </location>
</feature>
<reference evidence="8" key="1">
    <citation type="submission" date="2021-03" db="EMBL/GenBank/DDBJ databases">
        <title>Assistant Professor.</title>
        <authorList>
            <person name="Huq M.A."/>
        </authorList>
    </citation>
    <scope>NUCLEOTIDE SEQUENCE [LARGE SCALE GENOMIC DNA]</scope>
    <source>
        <strain evidence="8">MAH-28</strain>
    </source>
</reference>
<organism evidence="7 8">
    <name type="scientific">Chitinophaga chungangae</name>
    <dbReference type="NCBI Taxonomy" id="2821488"/>
    <lineage>
        <taxon>Bacteria</taxon>
        <taxon>Pseudomonadati</taxon>
        <taxon>Bacteroidota</taxon>
        <taxon>Chitinophagia</taxon>
        <taxon>Chitinophagales</taxon>
        <taxon>Chitinophagaceae</taxon>
        <taxon>Chitinophaga</taxon>
    </lineage>
</organism>
<evidence type="ECO:0000256" key="4">
    <source>
        <dbReference type="ARBA" id="ARBA00023284"/>
    </source>
</evidence>
<dbReference type="InterPro" id="IPR036249">
    <property type="entry name" value="Thioredoxin-like_sf"/>
</dbReference>
<keyword evidence="8" id="KW-1185">Reference proteome</keyword>
<accession>A0ABS3Y9D5</accession>
<dbReference type="Pfam" id="PF08534">
    <property type="entry name" value="Redoxin"/>
    <property type="match status" value="1"/>
</dbReference>
<dbReference type="EMBL" id="JAGHKP010000001">
    <property type="protein sequence ID" value="MBO9151290.1"/>
    <property type="molecule type" value="Genomic_DNA"/>
</dbReference>
<comment type="caution">
    <text evidence="7">The sequence shown here is derived from an EMBL/GenBank/DDBJ whole genome shotgun (WGS) entry which is preliminary data.</text>
</comment>
<keyword evidence="5" id="KW-0732">Signal</keyword>
<keyword evidence="3" id="KW-1015">Disulfide bond</keyword>
<dbReference type="CDD" id="cd02966">
    <property type="entry name" value="TlpA_like_family"/>
    <property type="match status" value="1"/>
</dbReference>
<keyword evidence="4" id="KW-0676">Redox-active center</keyword>
<name>A0ABS3Y9D5_9BACT</name>
<sequence>MKTICCLALLLPLALRLPAQFTLGGKTPQKGDTLVQVNTPVVYGFNRENTVDISIGKTGTFNVILPVKGQKFVSLIYRRQFYTLLLTEGKDLRVEPGEKTLRITGGTASPENRLLQQLDMDTPPFFMSDTSLAKLSPEALKEKVLQPFMAKQEEKFRLINASNISARDKKLVASEVKYLGYNYLSDFARTQLRDRETINAFVIEVFDHCMIDPEFVPAGPQYYAFADNYLRYLETKAFVKIRKENIPPGQPIPYFGISLDSANTLVQKYGKPYWRWIGSLRHFPQDVTETYTFQEIKNQYYDKDLNQAQSLASAFMQRFPKSRYNSEIRGMVAELQNRLSANNNNENIVLVKDYNNVRSIYEVIKPLKGKVVYLDVWGTWCGPCKEELKHLPGLKAAFAGKDVAFVYLDMDDESRDALWKNFIRVNDMEGVHLRKNRHSIAPFWKELLAGHPDKAEYYPQYFLFDKNGKLVVSKARTPSEKGALYEQINAVLNNKSE</sequence>
<evidence type="ECO:0000259" key="6">
    <source>
        <dbReference type="PROSITE" id="PS51352"/>
    </source>
</evidence>
<evidence type="ECO:0000313" key="7">
    <source>
        <dbReference type="EMBL" id="MBO9151290.1"/>
    </source>
</evidence>
<dbReference type="PANTHER" id="PTHR42852">
    <property type="entry name" value="THIOL:DISULFIDE INTERCHANGE PROTEIN DSBE"/>
    <property type="match status" value="1"/>
</dbReference>
<dbReference type="Gene3D" id="3.40.30.10">
    <property type="entry name" value="Glutaredoxin"/>
    <property type="match status" value="1"/>
</dbReference>
<protein>
    <submittedName>
        <fullName evidence="7">TlpA family protein disulfide reductase</fullName>
    </submittedName>
</protein>
<feature type="domain" description="Thioredoxin" evidence="6">
    <location>
        <begin position="330"/>
        <end position="497"/>
    </location>
</feature>
<evidence type="ECO:0000313" key="8">
    <source>
        <dbReference type="Proteomes" id="UP000679126"/>
    </source>
</evidence>